<evidence type="ECO:0000313" key="2">
    <source>
        <dbReference type="Proteomes" id="UP000325273"/>
    </source>
</evidence>
<organism evidence="1 2">
    <name type="scientific">Paraburkholderia panacisoli</name>
    <dbReference type="NCBI Taxonomy" id="2603818"/>
    <lineage>
        <taxon>Bacteria</taxon>
        <taxon>Pseudomonadati</taxon>
        <taxon>Pseudomonadota</taxon>
        <taxon>Betaproteobacteria</taxon>
        <taxon>Burkholderiales</taxon>
        <taxon>Burkholderiaceae</taxon>
        <taxon>Paraburkholderia</taxon>
    </lineage>
</organism>
<protein>
    <submittedName>
        <fullName evidence="1">Uncharacterized protein</fullName>
    </submittedName>
</protein>
<dbReference type="EMBL" id="VTUZ01000058">
    <property type="protein sequence ID" value="KAA0998452.1"/>
    <property type="molecule type" value="Genomic_DNA"/>
</dbReference>
<gene>
    <name evidence="1" type="ORF">FVF58_44565</name>
</gene>
<accession>A0A5B0G5F1</accession>
<sequence length="682" mass="74427">MAEKPTYLSDKGTPSFNLTWYFGSGVKAGGICTMTVALPMPDTDNPQVKSKFVDAIRGDTSTSTIAKTTLALCKAMDANDATKVASLKAELGFNDEAAAKRKATWDGSDQWEQFLPDSNIKIAPILYTSGKVVVQAFANKEAYDGHTPTFTGAFETTPSQFNSNAAVITFNLSDLGANLFWHGLGGWAFDQPTKPEAYDVAAGASSVLTVVYTVTFDGLLPEARATVSLKHEVLAKLNIEEQVKTGAWGRTYRQEVVRGKEFNDAINSATEIVLPAVASPNDKKNVQELLTDWAAKQLEVMTQAQLPSVSLADLRIEDVRQIKTVQEQARTYKLTQAVTLPKSPQAQLSKINALVDEKTVRNVFQLINLNDVPHIKVDLTVRPPNIDYMKTRQIDRFVVTQLTFAGQKLLNKDAKEVASIEYLMSKDQPNSEILNGVFGRDTKDKTIQYSYLVSYNDGTPPFRVSAASQTDNNYLDLGGVDIGVLSVSLDATGLPWDVISSAKVDLRYADWEKSIALKKDSAPVLITKPFGQTMSQPLSYKVTLTLTAGMPIVGEVVEVMPKHGHAEITLQNPLGNMIDPITFTLEAGVTKAQLRVEYTLRSSGTPDRIFNQLVQLDSSKDSGKFVWNVPRQSNRPPAMRVTKARVTSAAGVKDLTDLSQGALDPLDTQASITVLADGLSNF</sequence>
<dbReference type="AlphaFoldDB" id="A0A5B0G5F1"/>
<reference evidence="1 2" key="1">
    <citation type="submission" date="2019-08" db="EMBL/GenBank/DDBJ databases">
        <title>Paraburkholderia sp. DCY113.</title>
        <authorList>
            <person name="Kang J."/>
        </authorList>
    </citation>
    <scope>NUCLEOTIDE SEQUENCE [LARGE SCALE GENOMIC DNA]</scope>
    <source>
        <strain evidence="1 2">DCY113</strain>
    </source>
</reference>
<dbReference type="Proteomes" id="UP000325273">
    <property type="component" value="Unassembled WGS sequence"/>
</dbReference>
<dbReference type="RefSeq" id="WP_149675964.1">
    <property type="nucleotide sequence ID" value="NZ_VTUZ01000058.1"/>
</dbReference>
<keyword evidence="2" id="KW-1185">Reference proteome</keyword>
<comment type="caution">
    <text evidence="1">The sequence shown here is derived from an EMBL/GenBank/DDBJ whole genome shotgun (WGS) entry which is preliminary data.</text>
</comment>
<name>A0A5B0G5F1_9BURK</name>
<proteinExistence type="predicted"/>
<evidence type="ECO:0000313" key="1">
    <source>
        <dbReference type="EMBL" id="KAA0998452.1"/>
    </source>
</evidence>